<dbReference type="PANTHER" id="PTHR43384:SF13">
    <property type="entry name" value="SLR0110 PROTEIN"/>
    <property type="match status" value="1"/>
</dbReference>
<evidence type="ECO:0000259" key="2">
    <source>
        <dbReference type="Pfam" id="PF13614"/>
    </source>
</evidence>
<feature type="region of interest" description="Disordered" evidence="1">
    <location>
        <begin position="137"/>
        <end position="157"/>
    </location>
</feature>
<dbReference type="Proteomes" id="UP001265259">
    <property type="component" value="Unassembled WGS sequence"/>
</dbReference>
<feature type="domain" description="AAA" evidence="2">
    <location>
        <begin position="165"/>
        <end position="319"/>
    </location>
</feature>
<dbReference type="Gene3D" id="3.40.50.300">
    <property type="entry name" value="P-loop containing nucleotide triphosphate hydrolases"/>
    <property type="match status" value="1"/>
</dbReference>
<dbReference type="RefSeq" id="WP_311690120.1">
    <property type="nucleotide sequence ID" value="NZ_JAVRHL010000002.1"/>
</dbReference>
<gene>
    <name evidence="3" type="ORF">RM543_06690</name>
</gene>
<dbReference type="EMBL" id="JAVRHL010000002">
    <property type="protein sequence ID" value="MDT0682364.1"/>
    <property type="molecule type" value="Genomic_DNA"/>
</dbReference>
<dbReference type="PANTHER" id="PTHR43384">
    <property type="entry name" value="SEPTUM SITE-DETERMINING PROTEIN MIND HOMOLOG, CHLOROPLASTIC-RELATED"/>
    <property type="match status" value="1"/>
</dbReference>
<evidence type="ECO:0000313" key="4">
    <source>
        <dbReference type="Proteomes" id="UP001265259"/>
    </source>
</evidence>
<keyword evidence="4" id="KW-1185">Reference proteome</keyword>
<dbReference type="SUPFAM" id="SSF52540">
    <property type="entry name" value="P-loop containing nucleoside triphosphate hydrolases"/>
    <property type="match status" value="1"/>
</dbReference>
<dbReference type="InterPro" id="IPR025669">
    <property type="entry name" value="AAA_dom"/>
</dbReference>
<comment type="caution">
    <text evidence="3">The sequence shown here is derived from an EMBL/GenBank/DDBJ whole genome shotgun (WGS) entry which is preliminary data.</text>
</comment>
<proteinExistence type="predicted"/>
<evidence type="ECO:0000313" key="3">
    <source>
        <dbReference type="EMBL" id="MDT0682364.1"/>
    </source>
</evidence>
<feature type="compositionally biased region" description="Low complexity" evidence="1">
    <location>
        <begin position="144"/>
        <end position="156"/>
    </location>
</feature>
<protein>
    <submittedName>
        <fullName evidence="3">AAA family ATPase</fullName>
    </submittedName>
</protein>
<accession>A0ABU3DFM3</accession>
<dbReference type="InterPro" id="IPR050625">
    <property type="entry name" value="ParA/MinD_ATPase"/>
</dbReference>
<name>A0ABU3DFM3_9RHOB</name>
<reference evidence="3 4" key="1">
    <citation type="submission" date="2023-09" db="EMBL/GenBank/DDBJ databases">
        <authorList>
            <person name="Rey-Velasco X."/>
        </authorList>
    </citation>
    <scope>NUCLEOTIDE SEQUENCE [LARGE SCALE GENOMIC DNA]</scope>
    <source>
        <strain evidence="3 4">F158</strain>
    </source>
</reference>
<evidence type="ECO:0000256" key="1">
    <source>
        <dbReference type="SAM" id="MobiDB-lite"/>
    </source>
</evidence>
<dbReference type="Pfam" id="PF13614">
    <property type="entry name" value="AAA_31"/>
    <property type="match status" value="1"/>
</dbReference>
<organism evidence="3 4">
    <name type="scientific">Tropicimonas omnivorans</name>
    <dbReference type="NCBI Taxonomy" id="3075590"/>
    <lineage>
        <taxon>Bacteria</taxon>
        <taxon>Pseudomonadati</taxon>
        <taxon>Pseudomonadota</taxon>
        <taxon>Alphaproteobacteria</taxon>
        <taxon>Rhodobacterales</taxon>
        <taxon>Roseobacteraceae</taxon>
        <taxon>Tropicimonas</taxon>
    </lineage>
</organism>
<dbReference type="InterPro" id="IPR027417">
    <property type="entry name" value="P-loop_NTPase"/>
</dbReference>
<sequence length="419" mass="45591">MTTSSAALQPEPAPISACTISRDVQNFDLLIEDMETELGENWGDLSLGDGLTFLGQPDAGSLEFVVVAIDDQDEESETLVGDVIRAARRRDIAVLLVAKDVRPTALHQLLRLGAREFLPYPLPENALHEAIDRIRTPEPQHTEPAGPDAAAAAPRAGKGDRDGAILAVHGLAGGVGATTFAVNLAWELAGQGRKKEEPPKVCVIDLDLQYGSVSTALDLQRRDVVYEMLADTGSMDAEVFHGALQTHSEKLHVLTAPPDILPLDLVAPEDIAAVLDMARAHFDFVVVDMPSTLVAWSETVLQAADVYFALIELDMRSAQNTLRFNRLLKGEDLPTERIRYGLNRAPKFTDLQGKSRARRLAESLDITIELQLPDGGRQVTQCNDQGETLAEGARKSPLRKEILKLATSLHDIARVRAES</sequence>